<reference evidence="2 3" key="1">
    <citation type="submission" date="2020-10" db="EMBL/GenBank/DDBJ databases">
        <title>Identification of Nocardia species via Next-generation sequencing and recognition of intraspecies genetic diversity.</title>
        <authorList>
            <person name="Li P."/>
            <person name="Li P."/>
            <person name="Lu B."/>
        </authorList>
    </citation>
    <scope>NUCLEOTIDE SEQUENCE [LARGE SCALE GENOMIC DNA]</scope>
    <source>
        <strain evidence="2 3">BJ06-0157</strain>
    </source>
</reference>
<keyword evidence="3" id="KW-1185">Reference proteome</keyword>
<evidence type="ECO:0000313" key="2">
    <source>
        <dbReference type="EMBL" id="MBF6302940.1"/>
    </source>
</evidence>
<evidence type="ECO:0000313" key="3">
    <source>
        <dbReference type="Proteomes" id="UP000702209"/>
    </source>
</evidence>
<dbReference type="SUPFAM" id="SSF56349">
    <property type="entry name" value="DNA breaking-rejoining enzymes"/>
    <property type="match status" value="1"/>
</dbReference>
<name>A0ABS0D276_9NOCA</name>
<dbReference type="Proteomes" id="UP000702209">
    <property type="component" value="Unassembled WGS sequence"/>
</dbReference>
<proteinExistence type="predicted"/>
<accession>A0ABS0D276</accession>
<organism evidence="2 3">
    <name type="scientific">Nocardia amamiensis</name>
    <dbReference type="NCBI Taxonomy" id="404578"/>
    <lineage>
        <taxon>Bacteria</taxon>
        <taxon>Bacillati</taxon>
        <taxon>Actinomycetota</taxon>
        <taxon>Actinomycetes</taxon>
        <taxon>Mycobacteriales</taxon>
        <taxon>Nocardiaceae</taxon>
        <taxon>Nocardia</taxon>
    </lineage>
</organism>
<gene>
    <name evidence="2" type="ORF">IU459_36310</name>
</gene>
<comment type="caution">
    <text evidence="2">The sequence shown here is derived from an EMBL/GenBank/DDBJ whole genome shotgun (WGS) entry which is preliminary data.</text>
</comment>
<feature type="compositionally biased region" description="Low complexity" evidence="1">
    <location>
        <begin position="1"/>
        <end position="13"/>
    </location>
</feature>
<feature type="region of interest" description="Disordered" evidence="1">
    <location>
        <begin position="1"/>
        <end position="21"/>
    </location>
</feature>
<sequence>MTSTTTATASRAADPSRRSPFAGSDICGEAGLMLPDGAPRAVFDDDRWDFTAVVGLPNHMGPVSRRLDFTAIANPRWRLVAKELVMAMLATRHPAVVELARAYRTPLHLLTASARLNELTRFLNWLTDNGVTSLSDIDDDRCETYLAHRRYLLDDNGHVVGERSPGTRRAAAQIVVDLINHRELFSLDRVRPGLRPWGGANPTSVAEMPCGRGQNKTPPVEATLLQPMLAAAGYLAFTLGPRTVELAQQIRDADRKWSRRLGDHTAISRLPEVEFTRLLADYEQRGEPLPMLPDHTIADRVAAGWSPNDPLTPIALGLLARQAGITQFQLHWIPHLRGPIEATLNIVGAQKPFGRNAVAVDRADGDGTTPWTLPLDRLQTIALVGIVRTAAIELLAAVSGMRSSELMELEVGCRRPPERYGPDLVRYRLASRVVKGQQLGGVPDEWVVIEPAYQAAQLLEQLHDNPEPGAPLLGRFAFDVRHTWFRNWVNGPSGQRLGLAPIPDGPISLRALRRTLAIELAYRPGGVLAAKWHLKHIATATTEGYASRPGGAQAELLAEVNRHEAERNLDLVWTEFRNYQQGIMPAGPGARELTEFFAHIDGKLDTTTGPKTQASDREVLNLLTKRARTLHLAAANFCWFTDPSRALCLKLAGTPHADRPLAGMCDSGRCPQATHHLRHRPVWAEHAEQTKTFLGSLGPTRKTERARLQADHDRALRVLDAIDTATTPKSEE</sequence>
<dbReference type="EMBL" id="JADLQX010000082">
    <property type="protein sequence ID" value="MBF6302940.1"/>
    <property type="molecule type" value="Genomic_DNA"/>
</dbReference>
<dbReference type="InterPro" id="IPR011010">
    <property type="entry name" value="DNA_brk_join_enz"/>
</dbReference>
<evidence type="ECO:0000256" key="1">
    <source>
        <dbReference type="SAM" id="MobiDB-lite"/>
    </source>
</evidence>
<protein>
    <submittedName>
        <fullName evidence="2">Site-specific integrase</fullName>
    </submittedName>
</protein>
<dbReference type="RefSeq" id="WP_195134119.1">
    <property type="nucleotide sequence ID" value="NZ_JADLQX010000082.1"/>
</dbReference>